<dbReference type="RefSeq" id="WP_035712933.1">
    <property type="nucleotide sequence ID" value="NZ_JGYG01000010.1"/>
</dbReference>
<sequence>MTLEERVADLEEEAARLRGELSQTKKWMSLMYTDMLKLQFAAAKAIKGDRDAANAIFREVERNAHLLATGNADD</sequence>
<dbReference type="AlphaFoldDB" id="A0A086Y0J6"/>
<keyword evidence="2" id="KW-1185">Reference proteome</keyword>
<evidence type="ECO:0000313" key="2">
    <source>
        <dbReference type="Proteomes" id="UP000028826"/>
    </source>
</evidence>
<accession>A0A086Y0J6</accession>
<dbReference type="STRING" id="195105.CN97_00885"/>
<evidence type="ECO:0000313" key="1">
    <source>
        <dbReference type="EMBL" id="KFI27796.1"/>
    </source>
</evidence>
<gene>
    <name evidence="1" type="ORF">CN97_00885</name>
</gene>
<name>A0A086Y0J6_9RHOB</name>
<dbReference type="EMBL" id="JGYG01000010">
    <property type="protein sequence ID" value="KFI27796.1"/>
    <property type="molecule type" value="Genomic_DNA"/>
</dbReference>
<proteinExistence type="predicted"/>
<protein>
    <submittedName>
        <fullName evidence="1">Uncharacterized protein</fullName>
    </submittedName>
</protein>
<organism evidence="1 2">
    <name type="scientific">Haematobacter massiliensis</name>
    <dbReference type="NCBI Taxonomy" id="195105"/>
    <lineage>
        <taxon>Bacteria</taxon>
        <taxon>Pseudomonadati</taxon>
        <taxon>Pseudomonadota</taxon>
        <taxon>Alphaproteobacteria</taxon>
        <taxon>Rhodobacterales</taxon>
        <taxon>Paracoccaceae</taxon>
        <taxon>Haematobacter</taxon>
    </lineage>
</organism>
<dbReference type="Proteomes" id="UP000028826">
    <property type="component" value="Unassembled WGS sequence"/>
</dbReference>
<comment type="caution">
    <text evidence="1">The sequence shown here is derived from an EMBL/GenBank/DDBJ whole genome shotgun (WGS) entry which is preliminary data.</text>
</comment>
<reference evidence="1 2" key="1">
    <citation type="submission" date="2014-03" db="EMBL/GenBank/DDBJ databases">
        <title>Genome of Haematobacter massiliensis CCUG 47968.</title>
        <authorList>
            <person name="Wang D."/>
            <person name="Wang G."/>
        </authorList>
    </citation>
    <scope>NUCLEOTIDE SEQUENCE [LARGE SCALE GENOMIC DNA]</scope>
    <source>
        <strain evidence="1 2">CCUG 47968</strain>
    </source>
</reference>